<accession>A0A1M4ZV76</accession>
<keyword evidence="3" id="KW-1185">Reference proteome</keyword>
<organism evidence="2 3">
    <name type="scientific">Tissierella praeacuta DSM 18095</name>
    <dbReference type="NCBI Taxonomy" id="1123404"/>
    <lineage>
        <taxon>Bacteria</taxon>
        <taxon>Bacillati</taxon>
        <taxon>Bacillota</taxon>
        <taxon>Tissierellia</taxon>
        <taxon>Tissierellales</taxon>
        <taxon>Tissierellaceae</taxon>
        <taxon>Tissierella</taxon>
    </lineage>
</organism>
<dbReference type="PROSITE" id="PS51831">
    <property type="entry name" value="HD"/>
    <property type="match status" value="1"/>
</dbReference>
<dbReference type="Gene3D" id="1.10.3210.10">
    <property type="entry name" value="Hypothetical protein af1432"/>
    <property type="match status" value="1"/>
</dbReference>
<dbReference type="RefSeq" id="WP_072978124.1">
    <property type="nucleotide sequence ID" value="NZ_FQTY01000033.1"/>
</dbReference>
<evidence type="ECO:0000313" key="2">
    <source>
        <dbReference type="EMBL" id="SHF21865.1"/>
    </source>
</evidence>
<evidence type="ECO:0000259" key="1">
    <source>
        <dbReference type="PROSITE" id="PS51831"/>
    </source>
</evidence>
<evidence type="ECO:0000313" key="3">
    <source>
        <dbReference type="Proteomes" id="UP000184114"/>
    </source>
</evidence>
<dbReference type="CDD" id="cd00077">
    <property type="entry name" value="HDc"/>
    <property type="match status" value="1"/>
</dbReference>
<dbReference type="SUPFAM" id="SSF109604">
    <property type="entry name" value="HD-domain/PDEase-like"/>
    <property type="match status" value="1"/>
</dbReference>
<gene>
    <name evidence="2" type="ORF">SAMN02745784_03210</name>
</gene>
<protein>
    <submittedName>
        <fullName evidence="2">HD domain-containing protein</fullName>
    </submittedName>
</protein>
<dbReference type="EMBL" id="FQTY01000033">
    <property type="protein sequence ID" value="SHF21865.1"/>
    <property type="molecule type" value="Genomic_DNA"/>
</dbReference>
<dbReference type="AlphaFoldDB" id="A0A1M4ZV76"/>
<dbReference type="InterPro" id="IPR006674">
    <property type="entry name" value="HD_domain"/>
</dbReference>
<name>A0A1M4ZV76_9FIRM</name>
<sequence>MERINRILHNPKYILSLQKNAECEKERVFCKHDVNHFLSVARIMYISSLEKSIKIEKAIIYATALLHDIGRYIQYTSDTPHEIASASLAKEILLTTGGFSSEEQSRILAAISMHNSLNTKDQLTLLLQWADHQSRNCFSCNMKSECKWADEEKYREVLV</sequence>
<dbReference type="Proteomes" id="UP000184114">
    <property type="component" value="Unassembled WGS sequence"/>
</dbReference>
<proteinExistence type="predicted"/>
<dbReference type="SMART" id="SM00471">
    <property type="entry name" value="HDc"/>
    <property type="match status" value="1"/>
</dbReference>
<dbReference type="Pfam" id="PF01966">
    <property type="entry name" value="HD"/>
    <property type="match status" value="1"/>
</dbReference>
<feature type="domain" description="HD" evidence="1">
    <location>
        <begin position="33"/>
        <end position="136"/>
    </location>
</feature>
<dbReference type="InterPro" id="IPR003607">
    <property type="entry name" value="HD/PDEase_dom"/>
</dbReference>
<dbReference type="GeneID" id="90995516"/>
<reference evidence="3" key="1">
    <citation type="submission" date="2016-11" db="EMBL/GenBank/DDBJ databases">
        <authorList>
            <person name="Varghese N."/>
            <person name="Submissions S."/>
        </authorList>
    </citation>
    <scope>NUCLEOTIDE SEQUENCE [LARGE SCALE GENOMIC DNA]</scope>
    <source>
        <strain evidence="3">DSM 18095</strain>
    </source>
</reference>
<dbReference type="STRING" id="1123404.SAMN02745784_03210"/>